<dbReference type="Pfam" id="PF00378">
    <property type="entry name" value="ECH_1"/>
    <property type="match status" value="1"/>
</dbReference>
<dbReference type="GO" id="GO:0006635">
    <property type="term" value="P:fatty acid beta-oxidation"/>
    <property type="evidence" value="ECO:0000318"/>
    <property type="project" value="GO_Central"/>
</dbReference>
<dbReference type="HOGENOM" id="CLU_009834_7_5_1"/>
<dbReference type="Gene3D" id="6.10.250.170">
    <property type="match status" value="1"/>
</dbReference>
<name>A7SE54_NEMVE</name>
<dbReference type="STRING" id="45351.A7SE54"/>
<dbReference type="InterPro" id="IPR029045">
    <property type="entry name" value="ClpP/crotonase-like_dom_sf"/>
</dbReference>
<keyword evidence="2" id="KW-1185">Reference proteome</keyword>
<dbReference type="Proteomes" id="UP000001593">
    <property type="component" value="Unassembled WGS sequence"/>
</dbReference>
<dbReference type="PANTHER" id="PTHR11941">
    <property type="entry name" value="ENOYL-COA HYDRATASE-RELATED"/>
    <property type="match status" value="1"/>
</dbReference>
<dbReference type="InParanoid" id="A7SE54"/>
<gene>
    <name evidence="1" type="ORF">NEMVEDRAFT_v1g114899</name>
</gene>
<evidence type="ECO:0000313" key="2">
    <source>
        <dbReference type="Proteomes" id="UP000001593"/>
    </source>
</evidence>
<dbReference type="InterPro" id="IPR001753">
    <property type="entry name" value="Enoyl-CoA_hydra/iso"/>
</dbReference>
<organism evidence="1 2">
    <name type="scientific">Nematostella vectensis</name>
    <name type="common">Starlet sea anemone</name>
    <dbReference type="NCBI Taxonomy" id="45351"/>
    <lineage>
        <taxon>Eukaryota</taxon>
        <taxon>Metazoa</taxon>
        <taxon>Cnidaria</taxon>
        <taxon>Anthozoa</taxon>
        <taxon>Hexacorallia</taxon>
        <taxon>Actiniaria</taxon>
        <taxon>Edwardsiidae</taxon>
        <taxon>Nematostella</taxon>
    </lineage>
</organism>
<proteinExistence type="predicted"/>
<dbReference type="PANTHER" id="PTHR11941:SF45">
    <property type="entry name" value="ENOYL-COA DELTA ISOMERASE 1, MITOCHONDRIAL"/>
    <property type="match status" value="1"/>
</dbReference>
<sequence>MRYNSSISLNEKDNGVAELVMHSEPSNSWSLDFLEEFCLAMEDLENDRDCRGVIITSNIPRIFSYGTDINELYQTKADRLKVYRRRQQEFWQRLYGSRLATVASINGNSPGGDSLDALALPYKTTVHSNRQIQQTYWDIATMVSVLGRQVTERSVQVGQMFTSEEALKVGMVDEIVPLGEASAAAMAAMEKWLRIPDKIRSKAKLTLRREELQRMQDRREEDLREFVARVQKDYTQKSIQNLLEKRKQKGHDAPFIWGEE</sequence>
<reference evidence="1 2" key="1">
    <citation type="journal article" date="2007" name="Science">
        <title>Sea anemone genome reveals ancestral eumetazoan gene repertoire and genomic organization.</title>
        <authorList>
            <person name="Putnam N.H."/>
            <person name="Srivastava M."/>
            <person name="Hellsten U."/>
            <person name="Dirks B."/>
            <person name="Chapman J."/>
            <person name="Salamov A."/>
            <person name="Terry A."/>
            <person name="Shapiro H."/>
            <person name="Lindquist E."/>
            <person name="Kapitonov V.V."/>
            <person name="Jurka J."/>
            <person name="Genikhovich G."/>
            <person name="Grigoriev I.V."/>
            <person name="Lucas S.M."/>
            <person name="Steele R.E."/>
            <person name="Finnerty J.R."/>
            <person name="Technau U."/>
            <person name="Martindale M.Q."/>
            <person name="Rokhsar D.S."/>
        </authorList>
    </citation>
    <scope>NUCLEOTIDE SEQUENCE [LARGE SCALE GENOMIC DNA]</scope>
    <source>
        <strain evidence="2">CH2 X CH6</strain>
    </source>
</reference>
<protein>
    <submittedName>
        <fullName evidence="1">Uncharacterized protein</fullName>
    </submittedName>
</protein>
<accession>A7SE54</accession>
<dbReference type="OMA" id="WFMSSFL"/>
<dbReference type="EMBL" id="DS469634">
    <property type="protein sequence ID" value="EDO38049.1"/>
    <property type="molecule type" value="Genomic_DNA"/>
</dbReference>
<dbReference type="SUPFAM" id="SSF52096">
    <property type="entry name" value="ClpP/crotonase"/>
    <property type="match status" value="1"/>
</dbReference>
<evidence type="ECO:0000313" key="1">
    <source>
        <dbReference type="EMBL" id="EDO38049.1"/>
    </source>
</evidence>
<dbReference type="PhylomeDB" id="A7SE54"/>
<dbReference type="CDD" id="cd06558">
    <property type="entry name" value="crotonase-like"/>
    <property type="match status" value="1"/>
</dbReference>
<dbReference type="AlphaFoldDB" id="A7SE54"/>
<dbReference type="eggNOG" id="KOG1683">
    <property type="taxonomic scope" value="Eukaryota"/>
</dbReference>
<dbReference type="Gene3D" id="3.90.226.10">
    <property type="entry name" value="2-enoyl-CoA Hydratase, Chain A, domain 1"/>
    <property type="match status" value="1"/>
</dbReference>
<dbReference type="GO" id="GO:0005739">
    <property type="term" value="C:mitochondrion"/>
    <property type="evidence" value="ECO:0000318"/>
    <property type="project" value="GO_Central"/>
</dbReference>